<name>A0ABR3FK42_9AGAR</name>
<sequence length="521" mass="55594">MPSCRSALKWGFLFSYASLPIAAAHWPDFRMEGLDGLLWGGSFLSLITGNCTMRDNTTIAAQWVRLAYHDMSTHDVGDGSGGLDASIAFELDRAQNIGIGMAGSVSDFLGFTSPSVSLADVIAVGTVLGVASCGGPLIPLRGGRVDATTPGPATVPEPQEDLASHTESFKRQGFSQSEMIALVACGHSLGGVRTEDFPDIIHAPVDGNVALFDGTQGFDHTVVSGYLDGTTPNPLVIGPNSTTNSDLRIFSSDGNATMQSLASPENFNKVCADLFERMIDTVPRGVQLTEVVEPMQYKVGQTTLFPGNDGMLRLTTGIRVVGLHSSRCVTLFWNDRQGSVCSTAGCSASPSSTFESVGTFMAVRRGIDGYTTYTFDTKVNVTSSISKFWFKIEEGDGSEAVLVDNDGAGLVINQDTVLFDRARSAFVTEGTTFHLNLVVAVRTSDPTTKVSALTYAIGTEAQPTPKRETVELSPDSRFPPVVGYTFFSGNFPNSLQWVDIAAEVEGGVVRETNIQVSILRE</sequence>
<dbReference type="EC" id="1.11.1.-" evidence="7"/>
<dbReference type="Pfam" id="PF00141">
    <property type="entry name" value="peroxidase"/>
    <property type="match status" value="1"/>
</dbReference>
<dbReference type="EMBL" id="JBAHYK010000276">
    <property type="protein sequence ID" value="KAL0575766.1"/>
    <property type="molecule type" value="Genomic_DNA"/>
</dbReference>
<protein>
    <recommendedName>
        <fullName evidence="7">Peroxidase</fullName>
        <ecNumber evidence="7">1.11.1.-</ecNumber>
    </recommendedName>
</protein>
<dbReference type="PANTHER" id="PTHR31356">
    <property type="entry name" value="THYLAKOID LUMENAL 29 KDA PROTEIN, CHLOROPLASTIC-RELATED"/>
    <property type="match status" value="1"/>
</dbReference>
<feature type="chain" id="PRO_5044997110" description="Peroxidase" evidence="7">
    <location>
        <begin position="24"/>
        <end position="521"/>
    </location>
</feature>
<evidence type="ECO:0000256" key="3">
    <source>
        <dbReference type="ARBA" id="ARBA00022723"/>
    </source>
</evidence>
<evidence type="ECO:0000313" key="9">
    <source>
        <dbReference type="EMBL" id="KAL0575766.1"/>
    </source>
</evidence>
<feature type="domain" description="Plant heme peroxidase family profile" evidence="8">
    <location>
        <begin position="116"/>
        <end position="268"/>
    </location>
</feature>
<evidence type="ECO:0000256" key="2">
    <source>
        <dbReference type="ARBA" id="ARBA00022617"/>
    </source>
</evidence>
<reference evidence="9 10" key="1">
    <citation type="submission" date="2024-02" db="EMBL/GenBank/DDBJ databases">
        <title>A draft genome for the cacao thread blight pathogen Marasmius crinis-equi.</title>
        <authorList>
            <person name="Cohen S.P."/>
            <person name="Baruah I.K."/>
            <person name="Amoako-Attah I."/>
            <person name="Bukari Y."/>
            <person name="Meinhardt L.W."/>
            <person name="Bailey B.A."/>
        </authorList>
    </citation>
    <scope>NUCLEOTIDE SEQUENCE [LARGE SCALE GENOMIC DNA]</scope>
    <source>
        <strain evidence="9 10">GH-76</strain>
    </source>
</reference>
<keyword evidence="2" id="KW-0349">Heme</keyword>
<comment type="similarity">
    <text evidence="6">Belongs to the peroxidase family.</text>
</comment>
<dbReference type="Gene3D" id="1.10.520.10">
    <property type="match status" value="1"/>
</dbReference>
<dbReference type="InterPro" id="IPR044831">
    <property type="entry name" value="Ccp1-like"/>
</dbReference>
<keyword evidence="1 7" id="KW-0575">Peroxidase</keyword>
<keyword evidence="7" id="KW-0732">Signal</keyword>
<keyword evidence="4 7" id="KW-0560">Oxidoreductase</keyword>
<dbReference type="InterPro" id="IPR010255">
    <property type="entry name" value="Haem_peroxidase_sf"/>
</dbReference>
<evidence type="ECO:0000256" key="7">
    <source>
        <dbReference type="RuleBase" id="RU363051"/>
    </source>
</evidence>
<evidence type="ECO:0000256" key="1">
    <source>
        <dbReference type="ARBA" id="ARBA00022559"/>
    </source>
</evidence>
<feature type="signal peptide" evidence="7">
    <location>
        <begin position="1"/>
        <end position="23"/>
    </location>
</feature>
<organism evidence="9 10">
    <name type="scientific">Marasmius crinis-equi</name>
    <dbReference type="NCBI Taxonomy" id="585013"/>
    <lineage>
        <taxon>Eukaryota</taxon>
        <taxon>Fungi</taxon>
        <taxon>Dikarya</taxon>
        <taxon>Basidiomycota</taxon>
        <taxon>Agaricomycotina</taxon>
        <taxon>Agaricomycetes</taxon>
        <taxon>Agaricomycetidae</taxon>
        <taxon>Agaricales</taxon>
        <taxon>Marasmiineae</taxon>
        <taxon>Marasmiaceae</taxon>
        <taxon>Marasmius</taxon>
    </lineage>
</organism>
<evidence type="ECO:0000313" key="10">
    <source>
        <dbReference type="Proteomes" id="UP001465976"/>
    </source>
</evidence>
<dbReference type="SUPFAM" id="SSF48113">
    <property type="entry name" value="Heme-dependent peroxidases"/>
    <property type="match status" value="1"/>
</dbReference>
<keyword evidence="5" id="KW-0408">Iron</keyword>
<evidence type="ECO:0000256" key="4">
    <source>
        <dbReference type="ARBA" id="ARBA00023002"/>
    </source>
</evidence>
<keyword evidence="3" id="KW-0479">Metal-binding</keyword>
<dbReference type="Proteomes" id="UP001465976">
    <property type="component" value="Unassembled WGS sequence"/>
</dbReference>
<dbReference type="PRINTS" id="PR00458">
    <property type="entry name" value="PEROXIDASE"/>
</dbReference>
<proteinExistence type="inferred from homology"/>
<comment type="caution">
    <text evidence="9">The sequence shown here is derived from an EMBL/GenBank/DDBJ whole genome shotgun (WGS) entry which is preliminary data.</text>
</comment>
<evidence type="ECO:0000256" key="5">
    <source>
        <dbReference type="ARBA" id="ARBA00023004"/>
    </source>
</evidence>
<keyword evidence="10" id="KW-1185">Reference proteome</keyword>
<dbReference type="InterPro" id="IPR002016">
    <property type="entry name" value="Haem_peroxidase"/>
</dbReference>
<dbReference type="PROSITE" id="PS50873">
    <property type="entry name" value="PEROXIDASE_4"/>
    <property type="match status" value="1"/>
</dbReference>
<evidence type="ECO:0000256" key="6">
    <source>
        <dbReference type="RuleBase" id="RU004241"/>
    </source>
</evidence>
<evidence type="ECO:0000259" key="8">
    <source>
        <dbReference type="PROSITE" id="PS50873"/>
    </source>
</evidence>
<dbReference type="PANTHER" id="PTHR31356:SF53">
    <property type="entry name" value="HEME PEROXIDASE"/>
    <property type="match status" value="1"/>
</dbReference>
<gene>
    <name evidence="9" type="ORF">V5O48_006209</name>
</gene>
<accession>A0ABR3FK42</accession>